<feature type="region of interest" description="Disordered" evidence="2">
    <location>
        <begin position="1"/>
        <end position="28"/>
    </location>
</feature>
<dbReference type="GO" id="GO:0001946">
    <property type="term" value="P:lymphangiogenesis"/>
    <property type="evidence" value="ECO:0007669"/>
    <property type="project" value="Ensembl"/>
</dbReference>
<evidence type="ECO:0000313" key="4">
    <source>
        <dbReference type="Ensembl" id="ENSGACP00000055135.1"/>
    </source>
</evidence>
<dbReference type="InterPro" id="IPR017379">
    <property type="entry name" value="GIPC1/2/3"/>
</dbReference>
<protein>
    <submittedName>
        <fullName evidence="4">GIPC PDZ domain containing family, member 1</fullName>
    </submittedName>
</protein>
<dbReference type="Gene3D" id="2.30.42.10">
    <property type="match status" value="1"/>
</dbReference>
<comment type="similarity">
    <text evidence="1">Belongs to the GIPC family.</text>
</comment>
<feature type="domain" description="PDZ" evidence="3">
    <location>
        <begin position="137"/>
        <end position="217"/>
    </location>
</feature>
<dbReference type="Ensembl" id="ENSGACT00000068182.1">
    <property type="protein sequence ID" value="ENSGACP00000055135.1"/>
    <property type="gene ID" value="ENSGACG00000010401.2"/>
</dbReference>
<dbReference type="Proteomes" id="UP000007635">
    <property type="component" value="Chromosome XI"/>
</dbReference>
<dbReference type="InterPro" id="IPR056814">
    <property type="entry name" value="GIPC1-3_GH1"/>
</dbReference>
<feature type="compositionally biased region" description="Basic residues" evidence="2">
    <location>
        <begin position="1"/>
        <end position="11"/>
    </location>
</feature>
<reference evidence="4 5" key="1">
    <citation type="journal article" date="2021" name="G3 (Bethesda)">
        <title>Improved contiguity of the threespine stickleback genome using long-read sequencing.</title>
        <authorList>
            <person name="Nath S."/>
            <person name="Shaw D.E."/>
            <person name="White M.A."/>
        </authorList>
    </citation>
    <scope>NUCLEOTIDE SEQUENCE [LARGE SCALE GENOMIC DNA]</scope>
    <source>
        <strain evidence="4 5">Lake Benthic</strain>
    </source>
</reference>
<evidence type="ECO:0000256" key="1">
    <source>
        <dbReference type="ARBA" id="ARBA00009011"/>
    </source>
</evidence>
<dbReference type="Pfam" id="PF25083">
    <property type="entry name" value="GIPC1_GH1"/>
    <property type="match status" value="1"/>
</dbReference>
<dbReference type="SMART" id="SM00228">
    <property type="entry name" value="PDZ"/>
    <property type="match status" value="1"/>
</dbReference>
<dbReference type="AlphaFoldDB" id="A0AAQ4QV01"/>
<dbReference type="SUPFAM" id="SSF50156">
    <property type="entry name" value="PDZ domain-like"/>
    <property type="match status" value="1"/>
</dbReference>
<dbReference type="PANTHER" id="PTHR12259">
    <property type="entry name" value="RGS-GAIP INTERACTING PROTEIN GIPC"/>
    <property type="match status" value="1"/>
</dbReference>
<dbReference type="Pfam" id="PF00595">
    <property type="entry name" value="PDZ"/>
    <property type="match status" value="1"/>
</dbReference>
<evidence type="ECO:0000259" key="3">
    <source>
        <dbReference type="PROSITE" id="PS50106"/>
    </source>
</evidence>
<dbReference type="GeneTree" id="ENSGT00390000003420"/>
<dbReference type="Pfam" id="PF25082">
    <property type="entry name" value="GIPC1_GH2"/>
    <property type="match status" value="1"/>
</dbReference>
<proteinExistence type="inferred from homology"/>
<dbReference type="InterPro" id="IPR036034">
    <property type="entry name" value="PDZ_sf"/>
</dbReference>
<reference evidence="4" key="2">
    <citation type="submission" date="2025-08" db="UniProtKB">
        <authorList>
            <consortium name="Ensembl"/>
        </authorList>
    </citation>
    <scope>IDENTIFICATION</scope>
</reference>
<evidence type="ECO:0000256" key="2">
    <source>
        <dbReference type="SAM" id="MobiDB-lite"/>
    </source>
</evidence>
<dbReference type="GO" id="GO:0002040">
    <property type="term" value="P:sprouting angiogenesis"/>
    <property type="evidence" value="ECO:0007669"/>
    <property type="project" value="Ensembl"/>
</dbReference>
<organism evidence="4 5">
    <name type="scientific">Gasterosteus aculeatus aculeatus</name>
    <name type="common">three-spined stickleback</name>
    <dbReference type="NCBI Taxonomy" id="481459"/>
    <lineage>
        <taxon>Eukaryota</taxon>
        <taxon>Metazoa</taxon>
        <taxon>Chordata</taxon>
        <taxon>Craniata</taxon>
        <taxon>Vertebrata</taxon>
        <taxon>Euteleostomi</taxon>
        <taxon>Actinopterygii</taxon>
        <taxon>Neopterygii</taxon>
        <taxon>Teleostei</taxon>
        <taxon>Neoteleostei</taxon>
        <taxon>Acanthomorphata</taxon>
        <taxon>Eupercaria</taxon>
        <taxon>Perciformes</taxon>
        <taxon>Cottioidei</taxon>
        <taxon>Gasterosteales</taxon>
        <taxon>Gasterosteidae</taxon>
        <taxon>Gasterosteus</taxon>
    </lineage>
</organism>
<sequence length="385" mass="41958">MPLGLGRRKKASPLVENEEAEPIRAGLSVPGMDGLDGGVIGLGEGAASEGLPPPHSSMRPRLIFHTQLAHGSPTGRIEGFSNVRELYAKIGEAFGIPPAEVMFCTLNTHKVDMDKLLGGQIGLEDFIFAHIKGQRKEIEVYKGEDALGLTITDNGAGYAFIKRIREGSVVHQIQVINVGDMIESINGHRLIGCRHYEVAKMLKELPKGKEFIIKLVEPLKAFDMIGQRSGGSRSASGVQLGTGRGTLRLRSKGPATVEELPSAFEEKAIEKVDDLLESYMGIRDSELGKCMSVGSAGGTVWTCVARCFTIISPQRPPWWSLERTRRTRMSLQRLWIKPSGTLPSQTSLFSTSGGPSATRRSGECNVRRRRGAEQPVCGTLNIQHY</sequence>
<reference evidence="4" key="3">
    <citation type="submission" date="2025-09" db="UniProtKB">
        <authorList>
            <consortium name="Ensembl"/>
        </authorList>
    </citation>
    <scope>IDENTIFICATION</scope>
</reference>
<name>A0AAQ4QV01_GASAC</name>
<keyword evidence="5" id="KW-1185">Reference proteome</keyword>
<dbReference type="InterPro" id="IPR001478">
    <property type="entry name" value="PDZ"/>
</dbReference>
<dbReference type="PANTHER" id="PTHR12259:SF4">
    <property type="entry name" value="PDZ DOMAIN-CONTAINING PROTEIN GIPC1"/>
    <property type="match status" value="1"/>
</dbReference>
<evidence type="ECO:0000313" key="5">
    <source>
        <dbReference type="Proteomes" id="UP000007635"/>
    </source>
</evidence>
<dbReference type="PROSITE" id="PS50106">
    <property type="entry name" value="PDZ"/>
    <property type="match status" value="1"/>
</dbReference>
<accession>A0AAQ4QV01</accession>
<dbReference type="GO" id="GO:0004707">
    <property type="term" value="F:MAP kinase activity"/>
    <property type="evidence" value="ECO:0007669"/>
    <property type="project" value="Ensembl"/>
</dbReference>
<dbReference type="InterPro" id="IPR055349">
    <property type="entry name" value="GH2_GIPC"/>
</dbReference>
<dbReference type="FunFam" id="2.30.42.10:FF:000097">
    <property type="entry name" value="PDZ domain-containing protein GIPC1 isoform 1"/>
    <property type="match status" value="1"/>
</dbReference>
<dbReference type="GO" id="GO:0048844">
    <property type="term" value="P:artery morphogenesis"/>
    <property type="evidence" value="ECO:0007669"/>
    <property type="project" value="Ensembl"/>
</dbReference>